<evidence type="ECO:0008006" key="3">
    <source>
        <dbReference type="Google" id="ProtNLM"/>
    </source>
</evidence>
<organism evidence="1 2">
    <name type="scientific">Shewanella surugensis</name>
    <dbReference type="NCBI Taxonomy" id="212020"/>
    <lineage>
        <taxon>Bacteria</taxon>
        <taxon>Pseudomonadati</taxon>
        <taxon>Pseudomonadota</taxon>
        <taxon>Gammaproteobacteria</taxon>
        <taxon>Alteromonadales</taxon>
        <taxon>Shewanellaceae</taxon>
        <taxon>Shewanella</taxon>
    </lineage>
</organism>
<evidence type="ECO:0000313" key="1">
    <source>
        <dbReference type="EMBL" id="MCL1124121.1"/>
    </source>
</evidence>
<accession>A0ABT0L8V7</accession>
<reference evidence="1 2" key="1">
    <citation type="submission" date="2022-01" db="EMBL/GenBank/DDBJ databases">
        <title>Whole genome-based taxonomy of the Shewanellaceae.</title>
        <authorList>
            <person name="Martin-Rodriguez A.J."/>
        </authorList>
    </citation>
    <scope>NUCLEOTIDE SEQUENCE [LARGE SCALE GENOMIC DNA]</scope>
    <source>
        <strain evidence="1 2">DSM 17177</strain>
    </source>
</reference>
<evidence type="ECO:0000313" key="2">
    <source>
        <dbReference type="Proteomes" id="UP001203423"/>
    </source>
</evidence>
<protein>
    <recommendedName>
        <fullName evidence="3">Phage protein</fullName>
    </recommendedName>
</protein>
<sequence length="229" mass="26072">MKELHDIVTNKIGNMVEDGTIEQLIENKLESLLAETVNDAMKSYSSFGKALKESIEKSIGTSLNRVSFPEYNHFVSQLVVEKYSEVLSKEAASNIDALLKEELKPVPDAIDVQVLIDETKKYWEEAAHSEGKDEIDIEWRESDNAIYMTLKHPEYDSNSIKISFYNHGEENNVYHIGYINEDDRVISSGIGNATHAMGLAGYFYKLYCKQTKIHRLNDIYDEAIYVGCD</sequence>
<dbReference type="EMBL" id="JAKIKS010000018">
    <property type="protein sequence ID" value="MCL1124121.1"/>
    <property type="molecule type" value="Genomic_DNA"/>
</dbReference>
<dbReference type="Proteomes" id="UP001203423">
    <property type="component" value="Unassembled WGS sequence"/>
</dbReference>
<name>A0ABT0L8V7_9GAMM</name>
<gene>
    <name evidence="1" type="ORF">L2764_06440</name>
</gene>
<dbReference type="RefSeq" id="WP_248939405.1">
    <property type="nucleotide sequence ID" value="NZ_JAKIKS010000018.1"/>
</dbReference>
<proteinExistence type="predicted"/>
<comment type="caution">
    <text evidence="1">The sequence shown here is derived from an EMBL/GenBank/DDBJ whole genome shotgun (WGS) entry which is preliminary data.</text>
</comment>
<keyword evidence="2" id="KW-1185">Reference proteome</keyword>